<dbReference type="RefSeq" id="WP_093451088.1">
    <property type="nucleotide sequence ID" value="NZ_FNZG01000002.1"/>
</dbReference>
<dbReference type="PROSITE" id="PS51781">
    <property type="entry name" value="SH3B"/>
    <property type="match status" value="1"/>
</dbReference>
<dbReference type="Gene3D" id="2.30.30.40">
    <property type="entry name" value="SH3 Domains"/>
    <property type="match status" value="1"/>
</dbReference>
<dbReference type="AlphaFoldDB" id="A0A1I1JBC0"/>
<evidence type="ECO:0000313" key="2">
    <source>
        <dbReference type="EMBL" id="SFC45746.1"/>
    </source>
</evidence>
<sequence>MSKFIFLTFAFLGWALYEMSGGSDFQPMSQQRAEAAAEPQVIQVSTKSSDEATAQVAAAIAEDTQKEMPLVTRASFSNPNFDLRAPAEEEIAAVDPAVLESFGRVLNKPVIEDPQVIKAAVATPAPVEALPDIREVTGNRVNMRNGPGTKFPVLASLKRGAEVEVLSDPGNGWLKLRVSDSGRIGWMADFLVTDGQ</sequence>
<keyword evidence="3" id="KW-1185">Reference proteome</keyword>
<dbReference type="InterPro" id="IPR003646">
    <property type="entry name" value="SH3-like_bac-type"/>
</dbReference>
<evidence type="ECO:0000259" key="1">
    <source>
        <dbReference type="PROSITE" id="PS51781"/>
    </source>
</evidence>
<dbReference type="SMART" id="SM00287">
    <property type="entry name" value="SH3b"/>
    <property type="match status" value="1"/>
</dbReference>
<organism evidence="2 3">
    <name type="scientific">Pseudooceanicola nitratireducens</name>
    <dbReference type="NCBI Taxonomy" id="517719"/>
    <lineage>
        <taxon>Bacteria</taxon>
        <taxon>Pseudomonadati</taxon>
        <taxon>Pseudomonadota</taxon>
        <taxon>Alphaproteobacteria</taxon>
        <taxon>Rhodobacterales</taxon>
        <taxon>Paracoccaceae</taxon>
        <taxon>Pseudooceanicola</taxon>
    </lineage>
</organism>
<dbReference type="Proteomes" id="UP000231644">
    <property type="component" value="Unassembled WGS sequence"/>
</dbReference>
<feature type="domain" description="SH3b" evidence="1">
    <location>
        <begin position="131"/>
        <end position="195"/>
    </location>
</feature>
<proteinExistence type="predicted"/>
<dbReference type="STRING" id="517719.SAMN05421762_0969"/>
<dbReference type="EMBL" id="FOLX01000001">
    <property type="protein sequence ID" value="SFC45746.1"/>
    <property type="molecule type" value="Genomic_DNA"/>
</dbReference>
<accession>A0A1I1JBC0</accession>
<dbReference type="Pfam" id="PF08239">
    <property type="entry name" value="SH3_3"/>
    <property type="match status" value="1"/>
</dbReference>
<evidence type="ECO:0000313" key="3">
    <source>
        <dbReference type="Proteomes" id="UP000231644"/>
    </source>
</evidence>
<dbReference type="OrthoDB" id="7433551at2"/>
<gene>
    <name evidence="2" type="ORF">SAMN05421762_0969</name>
</gene>
<name>A0A1I1JBC0_9RHOB</name>
<reference evidence="2 3" key="1">
    <citation type="submission" date="2016-10" db="EMBL/GenBank/DDBJ databases">
        <authorList>
            <person name="de Groot N.N."/>
        </authorList>
    </citation>
    <scope>NUCLEOTIDE SEQUENCE [LARGE SCALE GENOMIC DNA]</scope>
    <source>
        <strain evidence="2 3">DSM 29619</strain>
    </source>
</reference>
<protein>
    <submittedName>
        <fullName evidence="2">SH3 domain-containing protein</fullName>
    </submittedName>
</protein>